<dbReference type="EMBL" id="FORI01000005">
    <property type="protein sequence ID" value="SFI75059.1"/>
    <property type="molecule type" value="Genomic_DNA"/>
</dbReference>
<protein>
    <submittedName>
        <fullName evidence="2">Uncharacterized protein</fullName>
    </submittedName>
</protein>
<name>A0A1I3KRC1_9SPIR</name>
<keyword evidence="1" id="KW-0732">Signal</keyword>
<dbReference type="OrthoDB" id="308357at2"/>
<dbReference type="Proteomes" id="UP000182737">
    <property type="component" value="Unassembled WGS sequence"/>
</dbReference>
<dbReference type="AlphaFoldDB" id="A0A1I3KRC1"/>
<keyword evidence="3" id="KW-1185">Reference proteome</keyword>
<sequence length="174" mass="19981">MKNIKFSRLFAAMMFVAVLSFAGCKQQPEEEKLPENVRLLSEDDGIVGKWEDDYPSWNAFTTYDCQIKTDFVELASYYNLHESTVYIKETAEDEGYIYFQFSQPINLWQIGDVDVTGKWGAIAYQKLTQNSVQMCDADYTDQQFASTLEECVAKYFKTSGYFAGISTPFTRVSE</sequence>
<organism evidence="2 3">
    <name type="scientific">Treponema bryantii</name>
    <dbReference type="NCBI Taxonomy" id="163"/>
    <lineage>
        <taxon>Bacteria</taxon>
        <taxon>Pseudomonadati</taxon>
        <taxon>Spirochaetota</taxon>
        <taxon>Spirochaetia</taxon>
        <taxon>Spirochaetales</taxon>
        <taxon>Treponemataceae</taxon>
        <taxon>Treponema</taxon>
    </lineage>
</organism>
<evidence type="ECO:0000313" key="3">
    <source>
        <dbReference type="Proteomes" id="UP000182737"/>
    </source>
</evidence>
<gene>
    <name evidence="2" type="ORF">SAMN04487775_105121</name>
</gene>
<feature type="signal peptide" evidence="1">
    <location>
        <begin position="1"/>
        <end position="22"/>
    </location>
</feature>
<dbReference type="PROSITE" id="PS51257">
    <property type="entry name" value="PROKAR_LIPOPROTEIN"/>
    <property type="match status" value="1"/>
</dbReference>
<proteinExistence type="predicted"/>
<evidence type="ECO:0000256" key="1">
    <source>
        <dbReference type="SAM" id="SignalP"/>
    </source>
</evidence>
<evidence type="ECO:0000313" key="2">
    <source>
        <dbReference type="EMBL" id="SFI75059.1"/>
    </source>
</evidence>
<reference evidence="3" key="1">
    <citation type="submission" date="2016-10" db="EMBL/GenBank/DDBJ databases">
        <authorList>
            <person name="Varghese N."/>
            <person name="Submissions S."/>
        </authorList>
    </citation>
    <scope>NUCLEOTIDE SEQUENCE [LARGE SCALE GENOMIC DNA]</scope>
    <source>
        <strain evidence="3">XBD1002</strain>
    </source>
</reference>
<dbReference type="RefSeq" id="WP_074931443.1">
    <property type="nucleotide sequence ID" value="NZ_FORI01000005.1"/>
</dbReference>
<accession>A0A1I3KRC1</accession>
<feature type="chain" id="PRO_5010194860" evidence="1">
    <location>
        <begin position="23"/>
        <end position="174"/>
    </location>
</feature>